<sequence length="119" mass="13664">MLSIHPTKKPRKSYTLAFKLNAIGLLQSTGPTELSKLTGVPIANLKRWKQKTAFEGKMRRKNLGGAGRPEEIPDTIALVAYRNNMQENERALSCTHLVNFIKRHHRHWLQEYLEEKKSG</sequence>
<organism evidence="2 3">
    <name type="scientific">Aphanomyces stellatus</name>
    <dbReference type="NCBI Taxonomy" id="120398"/>
    <lineage>
        <taxon>Eukaryota</taxon>
        <taxon>Sar</taxon>
        <taxon>Stramenopiles</taxon>
        <taxon>Oomycota</taxon>
        <taxon>Saprolegniomycetes</taxon>
        <taxon>Saprolegniales</taxon>
        <taxon>Verrucalvaceae</taxon>
        <taxon>Aphanomyces</taxon>
    </lineage>
</organism>
<reference evidence="2 3" key="1">
    <citation type="submission" date="2019-03" db="EMBL/GenBank/DDBJ databases">
        <authorList>
            <person name="Gaulin E."/>
            <person name="Dumas B."/>
        </authorList>
    </citation>
    <scope>NUCLEOTIDE SEQUENCE [LARGE SCALE GENOMIC DNA]</scope>
    <source>
        <strain evidence="2">CBS 568.67</strain>
    </source>
</reference>
<dbReference type="EMBL" id="VJMH01000050">
    <property type="protein sequence ID" value="KAF0719770.1"/>
    <property type="molecule type" value="Genomic_DNA"/>
</dbReference>
<dbReference type="Proteomes" id="UP000332933">
    <property type="component" value="Unassembled WGS sequence"/>
</dbReference>
<evidence type="ECO:0000313" key="1">
    <source>
        <dbReference type="EMBL" id="KAF0719770.1"/>
    </source>
</evidence>
<name>A0A485K3U8_9STRA</name>
<evidence type="ECO:0000313" key="3">
    <source>
        <dbReference type="Proteomes" id="UP000332933"/>
    </source>
</evidence>
<evidence type="ECO:0000313" key="2">
    <source>
        <dbReference type="EMBL" id="VFT78027.1"/>
    </source>
</evidence>
<dbReference type="AlphaFoldDB" id="A0A485K3U8"/>
<dbReference type="EMBL" id="CAADRA010000050">
    <property type="protein sequence ID" value="VFT78027.1"/>
    <property type="molecule type" value="Genomic_DNA"/>
</dbReference>
<reference evidence="1" key="2">
    <citation type="submission" date="2019-06" db="EMBL/GenBank/DDBJ databases">
        <title>Genomics analysis of Aphanomyces spp. identifies a new class of oomycete effector associated with host adaptation.</title>
        <authorList>
            <person name="Gaulin E."/>
        </authorList>
    </citation>
    <scope>NUCLEOTIDE SEQUENCE</scope>
    <source>
        <strain evidence="1">CBS 578.67</strain>
    </source>
</reference>
<proteinExistence type="predicted"/>
<dbReference type="OrthoDB" id="75178at2759"/>
<accession>A0A485K3U8</accession>
<protein>
    <submittedName>
        <fullName evidence="2">Aste57867_803 protein</fullName>
    </submittedName>
</protein>
<keyword evidence="3" id="KW-1185">Reference proteome</keyword>
<gene>
    <name evidence="2" type="primary">Aste57867_803</name>
    <name evidence="1" type="ORF">As57867_000802</name>
    <name evidence="2" type="ORF">ASTE57867_803</name>
</gene>